<feature type="transmembrane region" description="Helical" evidence="1">
    <location>
        <begin position="411"/>
        <end position="440"/>
    </location>
</feature>
<feature type="transmembrane region" description="Helical" evidence="1">
    <location>
        <begin position="155"/>
        <end position="176"/>
    </location>
</feature>
<keyword evidence="1" id="KW-1133">Transmembrane helix</keyword>
<dbReference type="Proteomes" id="UP000179588">
    <property type="component" value="Unassembled WGS sequence"/>
</dbReference>
<proteinExistence type="predicted"/>
<sequence length="458" mass="53208">MCNFNYREYIKYSLFSILILYGQFIPYINIVITLLVFFILIYGTIHKKQFILIPILGLSFIHGESSISIYTFKIGGLSLLYVYIAIAFILSLFQRKKLHRYELIFFVLFITYLIYSILSGNALSGEYFINDVMFILIAFLFLFSFRWLNNINYDLIFLSLSSGYFISKILVLITGIGLEVTNYTSVIVQKNALFDPVEYFLILYCIHSFFYPLTKNVRLVSFLNLLLFSFGSILLGYVHGGAMVMIFVSLIYCLIRNIKYLLILSGVLIFILTSLTLPSINNDSNDSVLSYKLQKVTGLAEFMFDDNFGVYSLPRSTQVRVIETLNLLDQPLPYIMLGKGFGGYLEQSKYYYGRYLNKDDYSEDQIRSKKFYVLHSINQLLLKHGVIFIALIVLMGMKMRKRINKNYVDVSIIFILFSYAFTIKPYLILSLFLISFIYYLGIKKTENTVHHETKNISN</sequence>
<keyword evidence="1" id="KW-0472">Membrane</keyword>
<dbReference type="EMBL" id="LVIE01000223">
    <property type="protein sequence ID" value="OHT22612.1"/>
    <property type="molecule type" value="Genomic_DNA"/>
</dbReference>
<reference evidence="2 3" key="1">
    <citation type="submission" date="2016-03" db="EMBL/GenBank/DDBJ databases">
        <title>Genome sequence of Providencia stuartii strain, isolated from the salivary glands of larval Lucilia sericata.</title>
        <authorList>
            <person name="Yuan Y."/>
            <person name="Zhang Y."/>
            <person name="Fu S."/>
            <person name="Crippen T.L."/>
            <person name="Visi D."/>
            <person name="Benbow M.E."/>
            <person name="Allen M."/>
            <person name="Tomberlin J.K."/>
            <person name="Sze S.-H."/>
            <person name="Tarone A.M."/>
        </authorList>
    </citation>
    <scope>NUCLEOTIDE SEQUENCE [LARGE SCALE GENOMIC DNA]</scope>
    <source>
        <strain evidence="2 3">Crippen</strain>
    </source>
</reference>
<feature type="transmembrane region" description="Helical" evidence="1">
    <location>
        <begin position="12"/>
        <end position="43"/>
    </location>
</feature>
<keyword evidence="1" id="KW-0812">Transmembrane</keyword>
<protein>
    <recommendedName>
        <fullName evidence="4">O-antigen polymerase</fullName>
    </recommendedName>
</protein>
<accession>A0A1S1HLB4</accession>
<dbReference type="AlphaFoldDB" id="A0A1S1HLB4"/>
<feature type="transmembrane region" description="Helical" evidence="1">
    <location>
        <begin position="225"/>
        <end position="252"/>
    </location>
</feature>
<comment type="caution">
    <text evidence="2">The sequence shown here is derived from an EMBL/GenBank/DDBJ whole genome shotgun (WGS) entry which is preliminary data.</text>
</comment>
<feature type="transmembrane region" description="Helical" evidence="1">
    <location>
        <begin position="258"/>
        <end position="277"/>
    </location>
</feature>
<evidence type="ECO:0000313" key="2">
    <source>
        <dbReference type="EMBL" id="OHT22612.1"/>
    </source>
</evidence>
<feature type="transmembrane region" description="Helical" evidence="1">
    <location>
        <begin position="196"/>
        <end position="213"/>
    </location>
</feature>
<evidence type="ECO:0000256" key="1">
    <source>
        <dbReference type="SAM" id="Phobius"/>
    </source>
</evidence>
<gene>
    <name evidence="2" type="ORF">A3Q29_10880</name>
</gene>
<organism evidence="2 3">
    <name type="scientific">Providencia stuartii</name>
    <dbReference type="NCBI Taxonomy" id="588"/>
    <lineage>
        <taxon>Bacteria</taxon>
        <taxon>Pseudomonadati</taxon>
        <taxon>Pseudomonadota</taxon>
        <taxon>Gammaproteobacteria</taxon>
        <taxon>Enterobacterales</taxon>
        <taxon>Morganellaceae</taxon>
        <taxon>Providencia</taxon>
    </lineage>
</organism>
<feature type="transmembrane region" description="Helical" evidence="1">
    <location>
        <begin position="76"/>
        <end position="94"/>
    </location>
</feature>
<name>A0A1S1HLB4_PROST</name>
<feature type="transmembrane region" description="Helical" evidence="1">
    <location>
        <begin position="127"/>
        <end position="148"/>
    </location>
</feature>
<evidence type="ECO:0000313" key="3">
    <source>
        <dbReference type="Proteomes" id="UP000179588"/>
    </source>
</evidence>
<feature type="transmembrane region" description="Helical" evidence="1">
    <location>
        <begin position="380"/>
        <end position="399"/>
    </location>
</feature>
<keyword evidence="3" id="KW-1185">Reference proteome</keyword>
<evidence type="ECO:0008006" key="4">
    <source>
        <dbReference type="Google" id="ProtNLM"/>
    </source>
</evidence>
<feature type="transmembrane region" description="Helical" evidence="1">
    <location>
        <begin position="101"/>
        <end position="121"/>
    </location>
</feature>
<dbReference type="RefSeq" id="WP_070929926.1">
    <property type="nucleotide sequence ID" value="NZ_VAUE01000102.1"/>
</dbReference>